<dbReference type="RefSeq" id="WP_202246686.1">
    <property type="nucleotide sequence ID" value="NZ_JAESIY010000019.1"/>
</dbReference>
<gene>
    <name evidence="1" type="ORF">JL102_22275</name>
</gene>
<keyword evidence="2" id="KW-1185">Reference proteome</keyword>
<protein>
    <submittedName>
        <fullName evidence="1">Uncharacterized protein</fullName>
    </submittedName>
</protein>
<dbReference type="AlphaFoldDB" id="A0A937F9D4"/>
<name>A0A937F9D4_9BACT</name>
<comment type="caution">
    <text evidence="1">The sequence shown here is derived from an EMBL/GenBank/DDBJ whole genome shotgun (WGS) entry which is preliminary data.</text>
</comment>
<dbReference type="Pfam" id="PF17642">
    <property type="entry name" value="TssD"/>
    <property type="match status" value="1"/>
</dbReference>
<sequence length="237" mass="26557">MSITAKLHVEGTTYNVIRFDYGLKQRIDESGRPSAAPRFSGLEVVIEATRDNLFFDKAVNATDNVKEIVLEYVPNQLGSKSRRIHFYDCHVVVNRTSFVSQGNSPMSESLLITAGGVKDSASSTEYSTFWRKTFAAPVSQVAEEREKGDPIIEKAYFTTIDGEKIQQADAYIGSEVYYVIESKSAVGEIIDLSFSDSERDFKYNGEVIPNDFLEGVKITSNKTKLKLEVIRDKNSKH</sequence>
<accession>A0A937F9D4</accession>
<evidence type="ECO:0000313" key="1">
    <source>
        <dbReference type="EMBL" id="MBL3658892.1"/>
    </source>
</evidence>
<dbReference type="EMBL" id="JAESIY010000019">
    <property type="protein sequence ID" value="MBL3658892.1"/>
    <property type="molecule type" value="Genomic_DNA"/>
</dbReference>
<dbReference type="Proteomes" id="UP000659388">
    <property type="component" value="Unassembled WGS sequence"/>
</dbReference>
<dbReference type="InterPro" id="IPR041408">
    <property type="entry name" value="Hcp_Tssd"/>
</dbReference>
<proteinExistence type="predicted"/>
<reference evidence="1" key="1">
    <citation type="submission" date="2021-01" db="EMBL/GenBank/DDBJ databases">
        <title>Fulvivirga kasyanovii gen. nov., sp nov., a novel member of the phylum Bacteroidetes isolated from seawater in a mussel farm.</title>
        <authorList>
            <person name="Zhao L.-H."/>
            <person name="Wang Z.-J."/>
        </authorList>
    </citation>
    <scope>NUCLEOTIDE SEQUENCE</scope>
    <source>
        <strain evidence="1">2943</strain>
    </source>
</reference>
<dbReference type="GO" id="GO:0033104">
    <property type="term" value="C:type VI protein secretion system complex"/>
    <property type="evidence" value="ECO:0007669"/>
    <property type="project" value="InterPro"/>
</dbReference>
<evidence type="ECO:0000313" key="2">
    <source>
        <dbReference type="Proteomes" id="UP000659388"/>
    </source>
</evidence>
<organism evidence="1 2">
    <name type="scientific">Fulvivirga sediminis</name>
    <dbReference type="NCBI Taxonomy" id="2803949"/>
    <lineage>
        <taxon>Bacteria</taxon>
        <taxon>Pseudomonadati</taxon>
        <taxon>Bacteroidota</taxon>
        <taxon>Cytophagia</taxon>
        <taxon>Cytophagales</taxon>
        <taxon>Fulvivirgaceae</taxon>
        <taxon>Fulvivirga</taxon>
    </lineage>
</organism>